<dbReference type="Gene3D" id="3.40.30.120">
    <property type="match status" value="1"/>
</dbReference>
<dbReference type="PRINTS" id="PR00420">
    <property type="entry name" value="RNGMNOXGNASE"/>
</dbReference>
<keyword evidence="4" id="KW-0472">Membrane</keyword>
<dbReference type="InterPro" id="IPR002938">
    <property type="entry name" value="FAD-bd"/>
</dbReference>
<dbReference type="RefSeq" id="WP_213430772.1">
    <property type="nucleotide sequence ID" value="NZ_AP031286.1"/>
</dbReference>
<dbReference type="Gene3D" id="3.50.50.60">
    <property type="entry name" value="FAD/NAD(P)-binding domain"/>
    <property type="match status" value="1"/>
</dbReference>
<dbReference type="GO" id="GO:0004497">
    <property type="term" value="F:monooxygenase activity"/>
    <property type="evidence" value="ECO:0007669"/>
    <property type="project" value="UniProtKB-KW"/>
</dbReference>
<comment type="cofactor">
    <cofactor evidence="1">
        <name>FAD</name>
        <dbReference type="ChEBI" id="CHEBI:57692"/>
    </cofactor>
</comment>
<evidence type="ECO:0000256" key="4">
    <source>
        <dbReference type="SAM" id="Phobius"/>
    </source>
</evidence>
<dbReference type="EMBL" id="CALYLO010000001">
    <property type="protein sequence ID" value="CAH8244241.1"/>
    <property type="molecule type" value="Genomic_DNA"/>
</dbReference>
<gene>
    <name evidence="6" type="ORF">WJ0W_001479</name>
</gene>
<comment type="caution">
    <text evidence="6">The sequence shown here is derived from an EMBL/GenBank/DDBJ whole genome shotgun (WGS) entry which is preliminary data.</text>
</comment>
<dbReference type="PANTHER" id="PTHR43004">
    <property type="entry name" value="TRK SYSTEM POTASSIUM UPTAKE PROTEIN"/>
    <property type="match status" value="1"/>
</dbReference>
<feature type="transmembrane region" description="Helical" evidence="4">
    <location>
        <begin position="6"/>
        <end position="32"/>
    </location>
</feature>
<evidence type="ECO:0000256" key="3">
    <source>
        <dbReference type="ARBA" id="ARBA00022827"/>
    </source>
</evidence>
<dbReference type="Pfam" id="PF01494">
    <property type="entry name" value="FAD_binding_3"/>
    <property type="match status" value="1"/>
</dbReference>
<protein>
    <submittedName>
        <fullName evidence="6">FAD-dependent monooxygenase</fullName>
    </submittedName>
</protein>
<keyword evidence="2" id="KW-0285">Flavoprotein</keyword>
<keyword evidence="6" id="KW-0560">Oxidoreductase</keyword>
<name>A0ABM9FYH4_9BACL</name>
<dbReference type="SUPFAM" id="SSF51905">
    <property type="entry name" value="FAD/NAD(P)-binding domain"/>
    <property type="match status" value="1"/>
</dbReference>
<proteinExistence type="predicted"/>
<dbReference type="PROSITE" id="PS51257">
    <property type="entry name" value="PROKAR_LIPOPROTEIN"/>
    <property type="match status" value="1"/>
</dbReference>
<feature type="domain" description="FAD-binding" evidence="5">
    <location>
        <begin position="4"/>
        <end position="337"/>
    </location>
</feature>
<dbReference type="InterPro" id="IPR036188">
    <property type="entry name" value="FAD/NAD-bd_sf"/>
</dbReference>
<keyword evidence="7" id="KW-1185">Reference proteome</keyword>
<evidence type="ECO:0000313" key="7">
    <source>
        <dbReference type="Proteomes" id="UP001154322"/>
    </source>
</evidence>
<keyword evidence="4" id="KW-0812">Transmembrane</keyword>
<reference evidence="6" key="1">
    <citation type="submission" date="2022-06" db="EMBL/GenBank/DDBJ databases">
        <authorList>
            <person name="Dietemann V."/>
            <person name="Ory F."/>
            <person name="Dainat B."/>
            <person name="Oberhansli S."/>
        </authorList>
    </citation>
    <scope>NUCLEOTIDE SEQUENCE</scope>
    <source>
        <strain evidence="6">Ena-SAMPLE-TAB-26-04-2022-14:26:32:270-5432</strain>
    </source>
</reference>
<dbReference type="Proteomes" id="UP001154322">
    <property type="component" value="Unassembled WGS sequence"/>
</dbReference>
<accession>A0ABM9FYH4</accession>
<keyword evidence="6" id="KW-0503">Monooxygenase</keyword>
<dbReference type="Pfam" id="PF21274">
    <property type="entry name" value="Rng_hyd_C"/>
    <property type="match status" value="1"/>
</dbReference>
<organism evidence="6 7">
    <name type="scientific">Paenibacillus melissococcoides</name>
    <dbReference type="NCBI Taxonomy" id="2912268"/>
    <lineage>
        <taxon>Bacteria</taxon>
        <taxon>Bacillati</taxon>
        <taxon>Bacillota</taxon>
        <taxon>Bacilli</taxon>
        <taxon>Bacillales</taxon>
        <taxon>Paenibacillaceae</taxon>
        <taxon>Paenibacillus</taxon>
    </lineage>
</organism>
<keyword evidence="3" id="KW-0274">FAD</keyword>
<evidence type="ECO:0000313" key="6">
    <source>
        <dbReference type="EMBL" id="CAH8244241.1"/>
    </source>
</evidence>
<evidence type="ECO:0000259" key="5">
    <source>
        <dbReference type="Pfam" id="PF01494"/>
    </source>
</evidence>
<keyword evidence="4" id="KW-1133">Transmembrane helix</keyword>
<dbReference type="Gene3D" id="3.30.70.2450">
    <property type="match status" value="1"/>
</dbReference>
<dbReference type="PANTHER" id="PTHR43004:SF19">
    <property type="entry name" value="BINDING MONOOXYGENASE, PUTATIVE (JCVI)-RELATED"/>
    <property type="match status" value="1"/>
</dbReference>
<dbReference type="InterPro" id="IPR050641">
    <property type="entry name" value="RIFMO-like"/>
</dbReference>
<evidence type="ECO:0000256" key="1">
    <source>
        <dbReference type="ARBA" id="ARBA00001974"/>
    </source>
</evidence>
<evidence type="ECO:0000256" key="2">
    <source>
        <dbReference type="ARBA" id="ARBA00022630"/>
    </source>
</evidence>
<sequence length="506" mass="55387">MKKADVIIVGGGPAGLMAACELALAGVNALVLERRLERVRNSRALTLHPRSLELMAMRGIADRFLARGQTLPTGHYANLETRLRFDALETDYPFTLLIPQFVTEEILEQRARELGAAIWRGHEVTGLTQDAQAVHIHSHSRDGARLLEARYVIGADGARSFVRRQSGIPFPGTDTASTGILGDIVPEEPPEHPFLSIFNKHGLLLMVPIGKETYRFAIIDPLHQHLPADVPVTLEELQGGIERITGKTLRIRSTVWLSRYGDANRQAEAYRAGRVFLAGDAAHIHFPAGGQGLNVGLQDAFNLGWKLAAALRDEAKADWLLDSYHAERHEAGRQLLADTRAQGQLMTDFSETGTALRQLVSRLLSFPDANRSIAEQVGATGIAYRPLPGTGANPWIGRRCPNLRLVLSDGAPLTLYQLMHGGQFVLIHHPESGSLPQDLPDSCADSHIRVITAKIEDAGMEGIEALLVRPDGHIGWAIAQGDTKASTEDRYSGLRAWLFPVPELRS</sequence>